<evidence type="ECO:0000256" key="8">
    <source>
        <dbReference type="ARBA" id="ARBA00013031"/>
    </source>
</evidence>
<reference evidence="22" key="2">
    <citation type="journal article" date="2021" name="PeerJ">
        <title>Extensive microbial diversity within the chicken gut microbiome revealed by metagenomics and culture.</title>
        <authorList>
            <person name="Gilroy R."/>
            <person name="Ravi A."/>
            <person name="Getino M."/>
            <person name="Pursley I."/>
            <person name="Horton D.L."/>
            <person name="Alikhan N.F."/>
            <person name="Baker D."/>
            <person name="Gharbi K."/>
            <person name="Hall N."/>
            <person name="Watson M."/>
            <person name="Adriaenssens E.M."/>
            <person name="Foster-Nyarko E."/>
            <person name="Jarju S."/>
            <person name="Secka A."/>
            <person name="Antonio M."/>
            <person name="Oren A."/>
            <person name="Chaudhuri R.R."/>
            <person name="La Ragione R."/>
            <person name="Hildebrand F."/>
            <person name="Pallen M.J."/>
        </authorList>
    </citation>
    <scope>NUCLEOTIDE SEQUENCE</scope>
    <source>
        <strain evidence="22">CHK158-818</strain>
    </source>
</reference>
<dbReference type="Gene3D" id="3.40.50.1970">
    <property type="match status" value="1"/>
</dbReference>
<keyword evidence="16" id="KW-0057">Aromatic amino acid biosynthesis</keyword>
<comment type="pathway">
    <text evidence="6">Metabolic intermediate biosynthesis; chorismate biosynthesis; chorismate from D-erythrose 4-phosphate and phosphoenolpyruvate: step 2/7.</text>
</comment>
<evidence type="ECO:0000256" key="12">
    <source>
        <dbReference type="ARBA" id="ARBA00022723"/>
    </source>
</evidence>
<dbReference type="Pfam" id="PF01761">
    <property type="entry name" value="DHQ_synthase"/>
    <property type="match status" value="1"/>
</dbReference>
<dbReference type="GO" id="GO:0008652">
    <property type="term" value="P:amino acid biosynthetic process"/>
    <property type="evidence" value="ECO:0007669"/>
    <property type="project" value="UniProtKB-KW"/>
</dbReference>
<dbReference type="InterPro" id="IPR016037">
    <property type="entry name" value="DHQ_synth_AroB"/>
</dbReference>
<dbReference type="GO" id="GO:0046872">
    <property type="term" value="F:metal ion binding"/>
    <property type="evidence" value="ECO:0007669"/>
    <property type="project" value="UniProtKB-KW"/>
</dbReference>
<evidence type="ECO:0000256" key="3">
    <source>
        <dbReference type="ARBA" id="ARBA00001941"/>
    </source>
</evidence>
<evidence type="ECO:0000313" key="23">
    <source>
        <dbReference type="Proteomes" id="UP000824112"/>
    </source>
</evidence>
<dbReference type="GO" id="GO:0009423">
    <property type="term" value="P:chorismate biosynthetic process"/>
    <property type="evidence" value="ECO:0007669"/>
    <property type="project" value="UniProtKB-UniRule"/>
</dbReference>
<evidence type="ECO:0000256" key="17">
    <source>
        <dbReference type="ARBA" id="ARBA00023239"/>
    </source>
</evidence>
<sequence>MKEQQEVLFTPHISRTLADVLSRYAYDKLFVLTDTNTRRYCMPLFQDCEPLTQAMPITIPADDTHKNLESLSSVWMVLSRNGATRKSFLVNLGGGMVTDLGAFAASTFKRGIAFVNVPTTLLGAVDAAVGGKTGINFNGLKNEIGVFNSARSVVIGTEFFHTLSSENLLSGYAEMLKHGLISDAATYDRLIEMDMLHPDMQQLLPLLEASVQVKERVVAEDPFEKGLRKSLNLGHTVGHAFESLSHERNQPVMHGYAVAWGLVCELLLSHLQLGFPVERVRQLAAFVRRHYGVFYITCQDYDRLYERMTHDKKNESSHINFTLLADVGCVKINCTADKKEIEAMLDLYRDLFNI</sequence>
<dbReference type="InterPro" id="IPR050071">
    <property type="entry name" value="Dehydroquinate_synthase"/>
</dbReference>
<keyword evidence="10" id="KW-0963">Cytoplasm</keyword>
<evidence type="ECO:0000256" key="6">
    <source>
        <dbReference type="ARBA" id="ARBA00004661"/>
    </source>
</evidence>
<dbReference type="GO" id="GO:0005737">
    <property type="term" value="C:cytoplasm"/>
    <property type="evidence" value="ECO:0007669"/>
    <property type="project" value="UniProtKB-SubCell"/>
</dbReference>
<evidence type="ECO:0000256" key="10">
    <source>
        <dbReference type="ARBA" id="ARBA00022490"/>
    </source>
</evidence>
<dbReference type="InterPro" id="IPR030960">
    <property type="entry name" value="DHQS/DOIS_N"/>
</dbReference>
<organism evidence="22 23">
    <name type="scientific">Candidatus Gallibacteroides avistercoris</name>
    <dbReference type="NCBI Taxonomy" id="2840833"/>
    <lineage>
        <taxon>Bacteria</taxon>
        <taxon>Pseudomonadati</taxon>
        <taxon>Bacteroidota</taxon>
        <taxon>Bacteroidia</taxon>
        <taxon>Bacteroidales</taxon>
        <taxon>Bacteroidaceae</taxon>
        <taxon>Bacteroidaceae incertae sedis</taxon>
        <taxon>Candidatus Gallibacteroides</taxon>
    </lineage>
</organism>
<keyword evidence="11" id="KW-0028">Amino-acid biosynthesis</keyword>
<dbReference type="Gene3D" id="1.20.1090.10">
    <property type="entry name" value="Dehydroquinate synthase-like - alpha domain"/>
    <property type="match status" value="1"/>
</dbReference>
<dbReference type="PIRSF" id="PIRSF001455">
    <property type="entry name" value="DHQ_synth"/>
    <property type="match status" value="1"/>
</dbReference>
<evidence type="ECO:0000256" key="14">
    <source>
        <dbReference type="ARBA" id="ARBA00022833"/>
    </source>
</evidence>
<comment type="cofactor">
    <cofactor evidence="2">
        <name>NAD(+)</name>
        <dbReference type="ChEBI" id="CHEBI:57540"/>
    </cofactor>
</comment>
<feature type="domain" description="3-dehydroquinate synthase N-terminal" evidence="20">
    <location>
        <begin position="57"/>
        <end position="168"/>
    </location>
</feature>
<evidence type="ECO:0000256" key="1">
    <source>
        <dbReference type="ARBA" id="ARBA00001393"/>
    </source>
</evidence>
<evidence type="ECO:0000256" key="13">
    <source>
        <dbReference type="ARBA" id="ARBA00022741"/>
    </source>
</evidence>
<keyword evidence="12" id="KW-0479">Metal-binding</keyword>
<keyword evidence="17 22" id="KW-0456">Lyase</keyword>
<proteinExistence type="inferred from homology"/>
<reference evidence="22" key="1">
    <citation type="submission" date="2020-10" db="EMBL/GenBank/DDBJ databases">
        <authorList>
            <person name="Gilroy R."/>
        </authorList>
    </citation>
    <scope>NUCLEOTIDE SEQUENCE</scope>
    <source>
        <strain evidence="22">CHK158-818</strain>
    </source>
</reference>
<evidence type="ECO:0000256" key="4">
    <source>
        <dbReference type="ARBA" id="ARBA00003485"/>
    </source>
</evidence>
<comment type="caution">
    <text evidence="22">The sequence shown here is derived from an EMBL/GenBank/DDBJ whole genome shotgun (WGS) entry which is preliminary data.</text>
</comment>
<comment type="similarity">
    <text evidence="7">Belongs to the sugar phosphate cyclases superfamily. Dehydroquinate synthase family.</text>
</comment>
<dbReference type="GO" id="GO:0009073">
    <property type="term" value="P:aromatic amino acid family biosynthetic process"/>
    <property type="evidence" value="ECO:0007669"/>
    <property type="project" value="UniProtKB-KW"/>
</dbReference>
<dbReference type="NCBIfam" id="TIGR01357">
    <property type="entry name" value="aroB"/>
    <property type="match status" value="1"/>
</dbReference>
<dbReference type="AlphaFoldDB" id="A0A9D1M883"/>
<dbReference type="GO" id="GO:0000166">
    <property type="term" value="F:nucleotide binding"/>
    <property type="evidence" value="ECO:0007669"/>
    <property type="project" value="UniProtKB-KW"/>
</dbReference>
<evidence type="ECO:0000256" key="11">
    <source>
        <dbReference type="ARBA" id="ARBA00022605"/>
    </source>
</evidence>
<keyword evidence="14" id="KW-0862">Zinc</keyword>
<evidence type="ECO:0000259" key="20">
    <source>
        <dbReference type="Pfam" id="PF01761"/>
    </source>
</evidence>
<dbReference type="Pfam" id="PF24621">
    <property type="entry name" value="DHQS_C"/>
    <property type="match status" value="1"/>
</dbReference>
<dbReference type="PANTHER" id="PTHR43622:SF7">
    <property type="entry name" value="3-DEHYDROQUINATE SYNTHASE, CHLOROPLASTIC"/>
    <property type="match status" value="1"/>
</dbReference>
<keyword evidence="15" id="KW-0520">NAD</keyword>
<comment type="function">
    <text evidence="4">Catalyzes the conversion of 3-deoxy-D-arabino-heptulosonate 7-phosphate (DAHP) to dehydroquinate (DHQ).</text>
</comment>
<keyword evidence="13" id="KW-0547">Nucleotide-binding</keyword>
<dbReference type="EC" id="4.2.3.4" evidence="8 19"/>
<gene>
    <name evidence="22" type="primary">aroB</name>
    <name evidence="22" type="ORF">IAB03_06555</name>
</gene>
<dbReference type="Proteomes" id="UP000824112">
    <property type="component" value="Unassembled WGS sequence"/>
</dbReference>
<evidence type="ECO:0000259" key="21">
    <source>
        <dbReference type="Pfam" id="PF24621"/>
    </source>
</evidence>
<evidence type="ECO:0000256" key="15">
    <source>
        <dbReference type="ARBA" id="ARBA00023027"/>
    </source>
</evidence>
<protein>
    <recommendedName>
        <fullName evidence="9 19">3-dehydroquinate synthase</fullName>
        <ecNumber evidence="8 19">4.2.3.4</ecNumber>
    </recommendedName>
</protein>
<keyword evidence="18" id="KW-0170">Cobalt</keyword>
<evidence type="ECO:0000256" key="5">
    <source>
        <dbReference type="ARBA" id="ARBA00004496"/>
    </source>
</evidence>
<dbReference type="CDD" id="cd08195">
    <property type="entry name" value="DHQS"/>
    <property type="match status" value="1"/>
</dbReference>
<accession>A0A9D1M883</accession>
<evidence type="ECO:0000256" key="7">
    <source>
        <dbReference type="ARBA" id="ARBA00005412"/>
    </source>
</evidence>
<name>A0A9D1M883_9BACT</name>
<evidence type="ECO:0000256" key="16">
    <source>
        <dbReference type="ARBA" id="ARBA00023141"/>
    </source>
</evidence>
<dbReference type="SUPFAM" id="SSF56796">
    <property type="entry name" value="Dehydroquinate synthase-like"/>
    <property type="match status" value="1"/>
</dbReference>
<comment type="cofactor">
    <cofactor evidence="3">
        <name>Co(2+)</name>
        <dbReference type="ChEBI" id="CHEBI:48828"/>
    </cofactor>
</comment>
<evidence type="ECO:0000256" key="19">
    <source>
        <dbReference type="NCBIfam" id="TIGR01357"/>
    </source>
</evidence>
<evidence type="ECO:0000313" key="22">
    <source>
        <dbReference type="EMBL" id="HIU55449.1"/>
    </source>
</evidence>
<comment type="subcellular location">
    <subcellularLocation>
        <location evidence="5">Cytoplasm</location>
    </subcellularLocation>
</comment>
<comment type="catalytic activity">
    <reaction evidence="1">
        <text>7-phospho-2-dehydro-3-deoxy-D-arabino-heptonate = 3-dehydroquinate + phosphate</text>
        <dbReference type="Rhea" id="RHEA:21968"/>
        <dbReference type="ChEBI" id="CHEBI:32364"/>
        <dbReference type="ChEBI" id="CHEBI:43474"/>
        <dbReference type="ChEBI" id="CHEBI:58394"/>
        <dbReference type="EC" id="4.2.3.4"/>
    </reaction>
</comment>
<dbReference type="GO" id="GO:0003856">
    <property type="term" value="F:3-dehydroquinate synthase activity"/>
    <property type="evidence" value="ECO:0007669"/>
    <property type="project" value="UniProtKB-UniRule"/>
</dbReference>
<evidence type="ECO:0000256" key="9">
    <source>
        <dbReference type="ARBA" id="ARBA00017684"/>
    </source>
</evidence>
<feature type="domain" description="3-dehydroquinate synthase C-terminal" evidence="21">
    <location>
        <begin position="171"/>
        <end position="314"/>
    </location>
</feature>
<dbReference type="InterPro" id="IPR056179">
    <property type="entry name" value="DHQS_C"/>
</dbReference>
<dbReference type="EMBL" id="DVNA01000146">
    <property type="protein sequence ID" value="HIU55449.1"/>
    <property type="molecule type" value="Genomic_DNA"/>
</dbReference>
<evidence type="ECO:0000256" key="18">
    <source>
        <dbReference type="ARBA" id="ARBA00023285"/>
    </source>
</evidence>
<evidence type="ECO:0000256" key="2">
    <source>
        <dbReference type="ARBA" id="ARBA00001911"/>
    </source>
</evidence>
<dbReference type="InterPro" id="IPR030963">
    <property type="entry name" value="DHQ_synth_fam"/>
</dbReference>
<dbReference type="PANTHER" id="PTHR43622">
    <property type="entry name" value="3-DEHYDROQUINATE SYNTHASE"/>
    <property type="match status" value="1"/>
</dbReference>